<evidence type="ECO:0000256" key="5">
    <source>
        <dbReference type="ARBA" id="ARBA00022801"/>
    </source>
</evidence>
<dbReference type="InterPro" id="IPR018246">
    <property type="entry name" value="AP_endonuc_F2_Zn_BS"/>
</dbReference>
<keyword evidence="7" id="KW-0234">DNA repair</keyword>
<dbReference type="Gene3D" id="3.20.20.150">
    <property type="entry name" value="Divalent-metal-dependent TIM barrel enzymes"/>
    <property type="match status" value="1"/>
</dbReference>
<evidence type="ECO:0000313" key="9">
    <source>
        <dbReference type="EMBL" id="AYV80944.1"/>
    </source>
</evidence>
<dbReference type="EMBL" id="MK072253">
    <property type="protein sequence ID" value="AYV80944.1"/>
    <property type="molecule type" value="Genomic_DNA"/>
</dbReference>
<accession>A0A3G5A389</accession>
<dbReference type="GO" id="GO:0003677">
    <property type="term" value="F:DNA binding"/>
    <property type="evidence" value="ECO:0007669"/>
    <property type="project" value="InterPro"/>
</dbReference>
<dbReference type="InterPro" id="IPR036237">
    <property type="entry name" value="Xyl_isomerase-like_sf"/>
</dbReference>
<dbReference type="InterPro" id="IPR001719">
    <property type="entry name" value="AP_endonuc_2"/>
</dbReference>
<keyword evidence="4" id="KW-0227">DNA damage</keyword>
<comment type="cofactor">
    <cofactor evidence="1">
        <name>Zn(2+)</name>
        <dbReference type="ChEBI" id="CHEBI:29105"/>
    </cofactor>
</comment>
<dbReference type="PANTHER" id="PTHR21445">
    <property type="entry name" value="ENDONUCLEASE IV ENDODEOXYRIBONUCLEASE IV"/>
    <property type="match status" value="1"/>
</dbReference>
<dbReference type="CDD" id="cd00019">
    <property type="entry name" value="AP2Ec"/>
    <property type="match status" value="1"/>
</dbReference>
<dbReference type="GO" id="GO:0008081">
    <property type="term" value="F:phosphoric diester hydrolase activity"/>
    <property type="evidence" value="ECO:0007669"/>
    <property type="project" value="TreeGrafter"/>
</dbReference>
<organism evidence="9">
    <name type="scientific">Harvfovirus sp</name>
    <dbReference type="NCBI Taxonomy" id="2487768"/>
    <lineage>
        <taxon>Viruses</taxon>
        <taxon>Varidnaviria</taxon>
        <taxon>Bamfordvirae</taxon>
        <taxon>Nucleocytoviricota</taxon>
        <taxon>Megaviricetes</taxon>
        <taxon>Imitervirales</taxon>
        <taxon>Mimiviridae</taxon>
        <taxon>Klosneuvirinae</taxon>
    </lineage>
</organism>
<evidence type="ECO:0000256" key="2">
    <source>
        <dbReference type="ARBA" id="ARBA00005340"/>
    </source>
</evidence>
<protein>
    <submittedName>
        <fullName evidence="9">Apurinic endonuclease</fullName>
    </submittedName>
</protein>
<evidence type="ECO:0000259" key="8">
    <source>
        <dbReference type="Pfam" id="PF01261"/>
    </source>
</evidence>
<dbReference type="GO" id="GO:0006284">
    <property type="term" value="P:base-excision repair"/>
    <property type="evidence" value="ECO:0007669"/>
    <property type="project" value="TreeGrafter"/>
</dbReference>
<evidence type="ECO:0000256" key="4">
    <source>
        <dbReference type="ARBA" id="ARBA00022763"/>
    </source>
</evidence>
<name>A0A3G5A389_9VIRU</name>
<reference evidence="9" key="1">
    <citation type="submission" date="2018-10" db="EMBL/GenBank/DDBJ databases">
        <title>Hidden diversity of soil giant viruses.</title>
        <authorList>
            <person name="Schulz F."/>
            <person name="Alteio L."/>
            <person name="Goudeau D."/>
            <person name="Ryan E.M."/>
            <person name="Malmstrom R.R."/>
            <person name="Blanchard J."/>
            <person name="Woyke T."/>
        </authorList>
    </citation>
    <scope>NUCLEOTIDE SEQUENCE</scope>
    <source>
        <strain evidence="9">HAV1</strain>
    </source>
</reference>
<dbReference type="Pfam" id="PF01261">
    <property type="entry name" value="AP_endonuc_2"/>
    <property type="match status" value="1"/>
</dbReference>
<keyword evidence="3" id="KW-0479">Metal-binding</keyword>
<evidence type="ECO:0000256" key="7">
    <source>
        <dbReference type="ARBA" id="ARBA00023204"/>
    </source>
</evidence>
<evidence type="ECO:0000256" key="3">
    <source>
        <dbReference type="ARBA" id="ARBA00022723"/>
    </source>
</evidence>
<dbReference type="PROSITE" id="PS00730">
    <property type="entry name" value="AP_NUCLEASE_F2_2"/>
    <property type="match status" value="1"/>
</dbReference>
<dbReference type="PROSITE" id="PS00731">
    <property type="entry name" value="AP_NUCLEASE_F2_3"/>
    <property type="match status" value="1"/>
</dbReference>
<dbReference type="GO" id="GO:0008270">
    <property type="term" value="F:zinc ion binding"/>
    <property type="evidence" value="ECO:0007669"/>
    <property type="project" value="InterPro"/>
</dbReference>
<dbReference type="InterPro" id="IPR013022">
    <property type="entry name" value="Xyl_isomerase-like_TIM-brl"/>
</dbReference>
<keyword evidence="5" id="KW-0378">Hydrolase</keyword>
<dbReference type="PANTHER" id="PTHR21445:SF0">
    <property type="entry name" value="APURINIC-APYRIMIDINIC ENDONUCLEASE"/>
    <property type="match status" value="1"/>
</dbReference>
<sequence length="271" mass="30857">MYVGAHGSGNKASAQIIKDHGGNLIQIFVNSLRTSYSEYLELKKFLEDNQMKCVVHASYTINLSRDWDQYSGWIQQFIMEISLAHQVGAIAIVVHMGKQMELELAEAYNNMYTALLYVHDQTIKYSSLKILLETPTGQGSEICYKIEDMAYFFKKFSRNKNPNISNRFGLCVDTCHVFAAGYNLVTKAAIYAYLEAFEELIGLRHLYLIHLNDSKQEVGSNVDRHENIGKGKIGKLGLTEIVKYFKNLKIPIILETPAERILEDLLFIVDL</sequence>
<dbReference type="GO" id="GO:0003906">
    <property type="term" value="F:DNA-(apurinic or apyrimidinic site) endonuclease activity"/>
    <property type="evidence" value="ECO:0007669"/>
    <property type="project" value="TreeGrafter"/>
</dbReference>
<evidence type="ECO:0000256" key="1">
    <source>
        <dbReference type="ARBA" id="ARBA00001947"/>
    </source>
</evidence>
<dbReference type="PROSITE" id="PS51432">
    <property type="entry name" value="AP_NUCLEASE_F2_4"/>
    <property type="match status" value="1"/>
</dbReference>
<keyword evidence="6" id="KW-0862">Zinc</keyword>
<evidence type="ECO:0000256" key="6">
    <source>
        <dbReference type="ARBA" id="ARBA00022833"/>
    </source>
</evidence>
<keyword evidence="9" id="KW-0540">Nuclease</keyword>
<dbReference type="SUPFAM" id="SSF51658">
    <property type="entry name" value="Xylose isomerase-like"/>
    <property type="match status" value="1"/>
</dbReference>
<keyword evidence="9" id="KW-0255">Endonuclease</keyword>
<comment type="similarity">
    <text evidence="2">Belongs to the AP endonuclease 2 family.</text>
</comment>
<proteinExistence type="inferred from homology"/>
<dbReference type="NCBIfam" id="TIGR00587">
    <property type="entry name" value="nfo"/>
    <property type="match status" value="1"/>
</dbReference>
<dbReference type="SMART" id="SM00518">
    <property type="entry name" value="AP2Ec"/>
    <property type="match status" value="1"/>
</dbReference>
<feature type="domain" description="Xylose isomerase-like TIM barrel" evidence="8">
    <location>
        <begin position="16"/>
        <end position="260"/>
    </location>
</feature>
<gene>
    <name evidence="9" type="ORF">Harvfovirus11_6</name>
</gene>